<protein>
    <submittedName>
        <fullName evidence="1">Uncharacterized protein</fullName>
    </submittedName>
</protein>
<dbReference type="Proteomes" id="UP000217895">
    <property type="component" value="Chromosome"/>
</dbReference>
<dbReference type="AlphaFoldDB" id="A0A1Z4JIP7"/>
<proteinExistence type="predicted"/>
<accession>A0A1Z4JIP7</accession>
<dbReference type="EMBL" id="AP018203">
    <property type="protein sequence ID" value="BAY56619.1"/>
    <property type="molecule type" value="Genomic_DNA"/>
</dbReference>
<keyword evidence="2" id="KW-1185">Reference proteome</keyword>
<name>A0A1Z4JIP7_LEPBY</name>
<reference evidence="1 2" key="1">
    <citation type="submission" date="2017-06" db="EMBL/GenBank/DDBJ databases">
        <title>Genome sequencing of cyanobaciteial culture collection at National Institute for Environmental Studies (NIES).</title>
        <authorList>
            <person name="Hirose Y."/>
            <person name="Shimura Y."/>
            <person name="Fujisawa T."/>
            <person name="Nakamura Y."/>
            <person name="Kawachi M."/>
        </authorList>
    </citation>
    <scope>NUCLEOTIDE SEQUENCE [LARGE SCALE GENOMIC DNA]</scope>
    <source>
        <strain evidence="1 2">NIES-2135</strain>
    </source>
</reference>
<gene>
    <name evidence="1" type="ORF">NIES2135_34530</name>
</gene>
<sequence>MLLNYHRGIWNWISLAREDERIERNSLPNSILARKSDASDPRLRIDAVRLSINVRISHVSIVIGTGEQVEDFQIRYNLVNPHTVILPNRQDDCVTNSQFLCAGFPKLDAITTNLLF</sequence>
<evidence type="ECO:0000313" key="2">
    <source>
        <dbReference type="Proteomes" id="UP000217895"/>
    </source>
</evidence>
<organism evidence="1 2">
    <name type="scientific">Leptolyngbya boryana NIES-2135</name>
    <dbReference type="NCBI Taxonomy" id="1973484"/>
    <lineage>
        <taxon>Bacteria</taxon>
        <taxon>Bacillati</taxon>
        <taxon>Cyanobacteriota</taxon>
        <taxon>Cyanophyceae</taxon>
        <taxon>Leptolyngbyales</taxon>
        <taxon>Leptolyngbyaceae</taxon>
        <taxon>Leptolyngbya group</taxon>
        <taxon>Leptolyngbya</taxon>
    </lineage>
</organism>
<evidence type="ECO:0000313" key="1">
    <source>
        <dbReference type="EMBL" id="BAY56619.1"/>
    </source>
</evidence>